<sequence length="66" mass="7231">MWSVMVGAGRLRHASNTKSRPPPAYDAVMTLNKDDESDPNKEEDTELPSYEAAVRHLQVAGGNGYV</sequence>
<gene>
    <name evidence="2" type="ORF">NQ317_000811</name>
</gene>
<feature type="compositionally biased region" description="Basic and acidic residues" evidence="1">
    <location>
        <begin position="32"/>
        <end position="42"/>
    </location>
</feature>
<organism evidence="2 3">
    <name type="scientific">Molorchus minor</name>
    <dbReference type="NCBI Taxonomy" id="1323400"/>
    <lineage>
        <taxon>Eukaryota</taxon>
        <taxon>Metazoa</taxon>
        <taxon>Ecdysozoa</taxon>
        <taxon>Arthropoda</taxon>
        <taxon>Hexapoda</taxon>
        <taxon>Insecta</taxon>
        <taxon>Pterygota</taxon>
        <taxon>Neoptera</taxon>
        <taxon>Endopterygota</taxon>
        <taxon>Coleoptera</taxon>
        <taxon>Polyphaga</taxon>
        <taxon>Cucujiformia</taxon>
        <taxon>Chrysomeloidea</taxon>
        <taxon>Cerambycidae</taxon>
        <taxon>Lamiinae</taxon>
        <taxon>Monochamini</taxon>
        <taxon>Molorchus</taxon>
    </lineage>
</organism>
<accession>A0ABQ9J4X0</accession>
<keyword evidence="3" id="KW-1185">Reference proteome</keyword>
<evidence type="ECO:0000313" key="2">
    <source>
        <dbReference type="EMBL" id="KAJ8972726.1"/>
    </source>
</evidence>
<comment type="caution">
    <text evidence="2">The sequence shown here is derived from an EMBL/GenBank/DDBJ whole genome shotgun (WGS) entry which is preliminary data.</text>
</comment>
<evidence type="ECO:0000256" key="1">
    <source>
        <dbReference type="SAM" id="MobiDB-lite"/>
    </source>
</evidence>
<protein>
    <submittedName>
        <fullName evidence="2">Uncharacterized protein</fullName>
    </submittedName>
</protein>
<dbReference type="EMBL" id="JAPWTJ010001308">
    <property type="protein sequence ID" value="KAJ8972726.1"/>
    <property type="molecule type" value="Genomic_DNA"/>
</dbReference>
<feature type="region of interest" description="Disordered" evidence="1">
    <location>
        <begin position="1"/>
        <end position="48"/>
    </location>
</feature>
<dbReference type="Proteomes" id="UP001162164">
    <property type="component" value="Unassembled WGS sequence"/>
</dbReference>
<proteinExistence type="predicted"/>
<name>A0ABQ9J4X0_9CUCU</name>
<evidence type="ECO:0000313" key="3">
    <source>
        <dbReference type="Proteomes" id="UP001162164"/>
    </source>
</evidence>
<reference evidence="2" key="1">
    <citation type="journal article" date="2023" name="Insect Mol. Biol.">
        <title>Genome sequencing provides insights into the evolution of gene families encoding plant cell wall-degrading enzymes in longhorned beetles.</title>
        <authorList>
            <person name="Shin N.R."/>
            <person name="Okamura Y."/>
            <person name="Kirsch R."/>
            <person name="Pauchet Y."/>
        </authorList>
    </citation>
    <scope>NUCLEOTIDE SEQUENCE</scope>
    <source>
        <strain evidence="2">MMC_N1</strain>
    </source>
</reference>